<dbReference type="Gene3D" id="1.10.10.10">
    <property type="entry name" value="Winged helix-like DNA-binding domain superfamily/Winged helix DNA-binding domain"/>
    <property type="match status" value="1"/>
</dbReference>
<dbReference type="Proteomes" id="UP000279275">
    <property type="component" value="Unassembled WGS sequence"/>
</dbReference>
<dbReference type="SMART" id="SM00345">
    <property type="entry name" value="HTH_GNTR"/>
    <property type="match status" value="1"/>
</dbReference>
<dbReference type="InterPro" id="IPR015424">
    <property type="entry name" value="PyrdxlP-dep_Trfase"/>
</dbReference>
<dbReference type="GO" id="GO:0030170">
    <property type="term" value="F:pyridoxal phosphate binding"/>
    <property type="evidence" value="ECO:0007669"/>
    <property type="project" value="InterPro"/>
</dbReference>
<organism evidence="7 8">
    <name type="scientific">Nocardia stercoris</name>
    <dbReference type="NCBI Taxonomy" id="2483361"/>
    <lineage>
        <taxon>Bacteria</taxon>
        <taxon>Bacillati</taxon>
        <taxon>Actinomycetota</taxon>
        <taxon>Actinomycetes</taxon>
        <taxon>Mycobacteriales</taxon>
        <taxon>Nocardiaceae</taxon>
        <taxon>Nocardia</taxon>
    </lineage>
</organism>
<comment type="similarity">
    <text evidence="1">In the C-terminal section; belongs to the class-I pyridoxal-phosphate-dependent aminotransferase family.</text>
</comment>
<dbReference type="Gene3D" id="3.40.640.10">
    <property type="entry name" value="Type I PLP-dependent aspartate aminotransferase-like (Major domain)"/>
    <property type="match status" value="1"/>
</dbReference>
<dbReference type="GO" id="GO:0003677">
    <property type="term" value="F:DNA binding"/>
    <property type="evidence" value="ECO:0007669"/>
    <property type="project" value="UniProtKB-KW"/>
</dbReference>
<keyword evidence="7" id="KW-0032">Aminotransferase</keyword>
<dbReference type="PANTHER" id="PTHR46577">
    <property type="entry name" value="HTH-TYPE TRANSCRIPTIONAL REGULATORY PROTEIN GABR"/>
    <property type="match status" value="1"/>
</dbReference>
<dbReference type="InterPro" id="IPR015421">
    <property type="entry name" value="PyrdxlP-dep_Trfase_major"/>
</dbReference>
<name>A0A3M2KU20_9NOCA</name>
<proteinExistence type="inferred from homology"/>
<dbReference type="InterPro" id="IPR036388">
    <property type="entry name" value="WH-like_DNA-bd_sf"/>
</dbReference>
<evidence type="ECO:0000259" key="6">
    <source>
        <dbReference type="PROSITE" id="PS50949"/>
    </source>
</evidence>
<evidence type="ECO:0000256" key="5">
    <source>
        <dbReference type="ARBA" id="ARBA00023163"/>
    </source>
</evidence>
<dbReference type="RefSeq" id="WP_122191838.1">
    <property type="nucleotide sequence ID" value="NZ_RFFH01000025.1"/>
</dbReference>
<evidence type="ECO:0000313" key="7">
    <source>
        <dbReference type="EMBL" id="RMI28136.1"/>
    </source>
</evidence>
<dbReference type="Pfam" id="PF00392">
    <property type="entry name" value="GntR"/>
    <property type="match status" value="1"/>
</dbReference>
<dbReference type="InterPro" id="IPR036390">
    <property type="entry name" value="WH_DNA-bd_sf"/>
</dbReference>
<protein>
    <submittedName>
        <fullName evidence="7">PLP-dependent aminotransferase family protein</fullName>
    </submittedName>
</protein>
<comment type="caution">
    <text evidence="7">The sequence shown here is derived from an EMBL/GenBank/DDBJ whole genome shotgun (WGS) entry which is preliminary data.</text>
</comment>
<gene>
    <name evidence="7" type="ORF">EBN03_31640</name>
</gene>
<evidence type="ECO:0000256" key="3">
    <source>
        <dbReference type="ARBA" id="ARBA00023015"/>
    </source>
</evidence>
<dbReference type="AlphaFoldDB" id="A0A3M2KU20"/>
<evidence type="ECO:0000313" key="8">
    <source>
        <dbReference type="Proteomes" id="UP000279275"/>
    </source>
</evidence>
<sequence length="469" mass="49772">MANSDQFRKANFVTDRWAELPLTVDRTLAVPLAAQVAAELRDAAVSGRIRVGERLPSSRTLATRLGVSRTVVTAAYDQLHAEGWVSGRTGSGTYLAAAPTAAPPQPADTGPATRTGDLVDLRSGTPCVELLDPAAWRRAWRAAGHRMPLVYKERRGEPAYLAAVAEHLLRHRGLSAANHTVLATSGTSSAAGELAAALLRPGDRVAIENPGYQRAVGAFRAAGMRVVPVPVDEQGLRVDRIPPDVRAVYCTPAHQFPLGCRMPAARRIELIDFARRTGALIVEDDYDGELRYDTAPLPLLATLAPDLVVHLGTTSKILSTTLGVGWLVAAPAITDAVVAHRETTGTLPAPAGQQVVVELSRGGDLSRHLRRLRRGMADRRATVVTELRRRHLPVQGDHAGSHLVVPLPSPAAEQRAIESARSRGIHLDGLARHHIGTPSTFGIAIGYATPAHADLGPAAAVTADCLAGV</sequence>
<dbReference type="InterPro" id="IPR051446">
    <property type="entry name" value="HTH_trans_reg/aminotransferase"/>
</dbReference>
<keyword evidence="2" id="KW-0663">Pyridoxal phosphate</keyword>
<dbReference type="OrthoDB" id="199743at2"/>
<dbReference type="EMBL" id="RFFH01000025">
    <property type="protein sequence ID" value="RMI28136.1"/>
    <property type="molecule type" value="Genomic_DNA"/>
</dbReference>
<dbReference type="SUPFAM" id="SSF46785">
    <property type="entry name" value="Winged helix' DNA-binding domain"/>
    <property type="match status" value="1"/>
</dbReference>
<feature type="domain" description="HTH gntR-type" evidence="6">
    <location>
        <begin position="30"/>
        <end position="98"/>
    </location>
</feature>
<dbReference type="SUPFAM" id="SSF53383">
    <property type="entry name" value="PLP-dependent transferases"/>
    <property type="match status" value="1"/>
</dbReference>
<dbReference type="PROSITE" id="PS50949">
    <property type="entry name" value="HTH_GNTR"/>
    <property type="match status" value="1"/>
</dbReference>
<keyword evidence="3" id="KW-0805">Transcription regulation</keyword>
<keyword evidence="8" id="KW-1185">Reference proteome</keyword>
<accession>A0A3M2KU20</accession>
<dbReference type="CDD" id="cd07377">
    <property type="entry name" value="WHTH_GntR"/>
    <property type="match status" value="1"/>
</dbReference>
<dbReference type="PANTHER" id="PTHR46577:SF1">
    <property type="entry name" value="HTH-TYPE TRANSCRIPTIONAL REGULATORY PROTEIN GABR"/>
    <property type="match status" value="1"/>
</dbReference>
<dbReference type="PRINTS" id="PR00035">
    <property type="entry name" value="HTHGNTR"/>
</dbReference>
<dbReference type="InterPro" id="IPR000524">
    <property type="entry name" value="Tscrpt_reg_HTH_GntR"/>
</dbReference>
<evidence type="ECO:0000256" key="2">
    <source>
        <dbReference type="ARBA" id="ARBA00022898"/>
    </source>
</evidence>
<evidence type="ECO:0000256" key="1">
    <source>
        <dbReference type="ARBA" id="ARBA00005384"/>
    </source>
</evidence>
<keyword evidence="5" id="KW-0804">Transcription</keyword>
<reference evidence="7 8" key="1">
    <citation type="submission" date="2018-10" db="EMBL/GenBank/DDBJ databases">
        <title>Isolation from cow dung.</title>
        <authorList>
            <person name="Ling L."/>
        </authorList>
    </citation>
    <scope>NUCLEOTIDE SEQUENCE [LARGE SCALE GENOMIC DNA]</scope>
    <source>
        <strain evidence="7 8">NEAU-LL90</strain>
    </source>
</reference>
<dbReference type="GO" id="GO:0003700">
    <property type="term" value="F:DNA-binding transcription factor activity"/>
    <property type="evidence" value="ECO:0007669"/>
    <property type="project" value="InterPro"/>
</dbReference>
<dbReference type="GO" id="GO:0008483">
    <property type="term" value="F:transaminase activity"/>
    <property type="evidence" value="ECO:0007669"/>
    <property type="project" value="UniProtKB-KW"/>
</dbReference>
<dbReference type="CDD" id="cd00609">
    <property type="entry name" value="AAT_like"/>
    <property type="match status" value="1"/>
</dbReference>
<dbReference type="Pfam" id="PF00155">
    <property type="entry name" value="Aminotran_1_2"/>
    <property type="match status" value="1"/>
</dbReference>
<evidence type="ECO:0000256" key="4">
    <source>
        <dbReference type="ARBA" id="ARBA00023125"/>
    </source>
</evidence>
<keyword evidence="7" id="KW-0808">Transferase</keyword>
<dbReference type="InterPro" id="IPR004839">
    <property type="entry name" value="Aminotransferase_I/II_large"/>
</dbReference>
<keyword evidence="4" id="KW-0238">DNA-binding</keyword>